<dbReference type="InterPro" id="IPR023187">
    <property type="entry name" value="Tscrpt_reg_MarR-type_CS"/>
</dbReference>
<keyword evidence="1" id="KW-0805">Transcription regulation</keyword>
<proteinExistence type="predicted"/>
<dbReference type="GO" id="GO:0006950">
    <property type="term" value="P:response to stress"/>
    <property type="evidence" value="ECO:0007669"/>
    <property type="project" value="TreeGrafter"/>
</dbReference>
<dbReference type="InterPro" id="IPR039422">
    <property type="entry name" value="MarR/SlyA-like"/>
</dbReference>
<name>D5SM39_STRCL</name>
<dbReference type="PRINTS" id="PR00598">
    <property type="entry name" value="HTHMARR"/>
</dbReference>
<dbReference type="InterPro" id="IPR000835">
    <property type="entry name" value="HTH_MarR-typ"/>
</dbReference>
<feature type="domain" description="HTH marR-type" evidence="4">
    <location>
        <begin position="47"/>
        <end position="181"/>
    </location>
</feature>
<dbReference type="InterPro" id="IPR036388">
    <property type="entry name" value="WH-like_DNA-bd_sf"/>
</dbReference>
<dbReference type="PANTHER" id="PTHR33164:SF43">
    <property type="entry name" value="HTH-TYPE TRANSCRIPTIONAL REPRESSOR YETL"/>
    <property type="match status" value="1"/>
</dbReference>
<dbReference type="Gene3D" id="1.10.10.10">
    <property type="entry name" value="Winged helix-like DNA-binding domain superfamily/Winged helix DNA-binding domain"/>
    <property type="match status" value="1"/>
</dbReference>
<keyword evidence="3" id="KW-0804">Transcription</keyword>
<dbReference type="SMART" id="SM00347">
    <property type="entry name" value="HTH_MARR"/>
    <property type="match status" value="1"/>
</dbReference>
<evidence type="ECO:0000256" key="2">
    <source>
        <dbReference type="ARBA" id="ARBA00023125"/>
    </source>
</evidence>
<geneLocation type="plasmid" evidence="5 6">
    <name>pSCL4</name>
</geneLocation>
<reference evidence="5 6" key="1">
    <citation type="journal article" date="2010" name="Genome Biol. Evol.">
        <title>The sequence of a 1.8-mb bacterial linear plasmid reveals a rich evolutionary reservoir of secondary metabolic pathways.</title>
        <authorList>
            <person name="Medema M.H."/>
            <person name="Trefzer A."/>
            <person name="Kovalchuk A."/>
            <person name="van den Berg M."/>
            <person name="Mueller U."/>
            <person name="Heijne W."/>
            <person name="Wu L."/>
            <person name="Alam M.T."/>
            <person name="Ronning C.M."/>
            <person name="Nierman W.C."/>
            <person name="Bovenberg R.A.L."/>
            <person name="Breitling R."/>
            <person name="Takano E."/>
        </authorList>
    </citation>
    <scope>NUCLEOTIDE SEQUENCE [LARGE SCALE GENOMIC DNA]</scope>
    <source>
        <strain evidence="6">ATCC 27064 / DSM 738 / JCM 4710 / NBRC 13307 / NCIMB 12785 / NRRL 3585 / VKM Ac-602</strain>
        <plasmid evidence="5">pSCL4</plasmid>
    </source>
</reference>
<gene>
    <name evidence="5" type="ORF">SCLAV_p1500</name>
</gene>
<keyword evidence="2" id="KW-0238">DNA-binding</keyword>
<keyword evidence="6" id="KW-1185">Reference proteome</keyword>
<dbReference type="GO" id="GO:0003677">
    <property type="term" value="F:DNA binding"/>
    <property type="evidence" value="ECO:0007669"/>
    <property type="project" value="UniProtKB-KW"/>
</dbReference>
<sequence>MCTGHLIEKWLAAIFVFMSTEQTGPTAPTLDQARRQIARYGLAADPRAVLVATRLMAAGALLDRASEVHFARFGLSTGRYRLLADLEDCGGEKSPSRLARSLGVSRATVTGLVNGLEREGLVARRASAEDGRGAVVVLTARGDRRLRDMAADHFARLQALVGALSAEERDVFLDLLGRITGGVGALTAD</sequence>
<protein>
    <submittedName>
        <fullName evidence="5">MarR family transcriptional regulator</fullName>
    </submittedName>
</protein>
<evidence type="ECO:0000313" key="6">
    <source>
        <dbReference type="Proteomes" id="UP000002357"/>
    </source>
</evidence>
<dbReference type="Proteomes" id="UP000002357">
    <property type="component" value="Plasmid pSCL4"/>
</dbReference>
<dbReference type="PANTHER" id="PTHR33164">
    <property type="entry name" value="TRANSCRIPTIONAL REGULATOR, MARR FAMILY"/>
    <property type="match status" value="1"/>
</dbReference>
<keyword evidence="5" id="KW-0614">Plasmid</keyword>
<accession>D5SM39</accession>
<evidence type="ECO:0000256" key="3">
    <source>
        <dbReference type="ARBA" id="ARBA00023163"/>
    </source>
</evidence>
<dbReference type="EMBL" id="CM000914">
    <property type="protein sequence ID" value="EFG04982.2"/>
    <property type="molecule type" value="Genomic_DNA"/>
</dbReference>
<organism evidence="5 6">
    <name type="scientific">Streptomyces clavuligerus</name>
    <dbReference type="NCBI Taxonomy" id="1901"/>
    <lineage>
        <taxon>Bacteria</taxon>
        <taxon>Bacillati</taxon>
        <taxon>Actinomycetota</taxon>
        <taxon>Actinomycetes</taxon>
        <taxon>Kitasatosporales</taxon>
        <taxon>Streptomycetaceae</taxon>
        <taxon>Streptomyces</taxon>
    </lineage>
</organism>
<evidence type="ECO:0000256" key="1">
    <source>
        <dbReference type="ARBA" id="ARBA00023015"/>
    </source>
</evidence>
<evidence type="ECO:0000259" key="4">
    <source>
        <dbReference type="PROSITE" id="PS50995"/>
    </source>
</evidence>
<evidence type="ECO:0000313" key="5">
    <source>
        <dbReference type="EMBL" id="EFG04982.2"/>
    </source>
</evidence>
<dbReference type="InterPro" id="IPR036390">
    <property type="entry name" value="WH_DNA-bd_sf"/>
</dbReference>
<dbReference type="AlphaFoldDB" id="D5SM39"/>
<dbReference type="GO" id="GO:0003700">
    <property type="term" value="F:DNA-binding transcription factor activity"/>
    <property type="evidence" value="ECO:0007669"/>
    <property type="project" value="InterPro"/>
</dbReference>
<dbReference type="SUPFAM" id="SSF46785">
    <property type="entry name" value="Winged helix' DNA-binding domain"/>
    <property type="match status" value="1"/>
</dbReference>
<dbReference type="eggNOG" id="COG1846">
    <property type="taxonomic scope" value="Bacteria"/>
</dbReference>
<dbReference type="PROSITE" id="PS01117">
    <property type="entry name" value="HTH_MARR_1"/>
    <property type="match status" value="1"/>
</dbReference>
<dbReference type="PROSITE" id="PS50995">
    <property type="entry name" value="HTH_MARR_2"/>
    <property type="match status" value="1"/>
</dbReference>
<dbReference type="Pfam" id="PF12802">
    <property type="entry name" value="MarR_2"/>
    <property type="match status" value="1"/>
</dbReference>